<dbReference type="InterPro" id="IPR027417">
    <property type="entry name" value="P-loop_NTPase"/>
</dbReference>
<keyword evidence="2" id="KW-1185">Reference proteome</keyword>
<dbReference type="EMBL" id="JAUUTY010000006">
    <property type="protein sequence ID" value="KAK1617316.1"/>
    <property type="molecule type" value="Genomic_DNA"/>
</dbReference>
<sequence>MEEASTKIADAILCAIMGEVANRTISFLVGKWRSKQMSPTEEERLASLRRLLSRVLAVVEEAEGRRITSLAMLQQLNTLRTEMHRGYYALDRFSCGVPDDEGDKVNEVSRSFALQSNFSSAKRLRVHGGGGGGGSVGESAHQLQRALARMEAALEDVGPEFARLSDGYPRLFRQPYSVYLLMDRCMFGRQMEMEHVVNFLLHADDQARPRLGVLPIVGPGKVGKSTLIHHACADDRVRGHFSRVVFFRASGGDLTAVEREIALAPDDGAADQRVLIIVELDGDVEEGPWRRLCSASESRRVPCGSKMIVTNRSDKIVNIATTLPLKLNFFTPEAYWYFFKVRTFGSTDATEHPKLASIAMEIARELNGCFIAANIFRGILKSSMNARSWSLALGTLREFRKNNLSLFSAPRPVDYWDSSEGPVRVPINSKSTCPGRHGFVILDNYETPSFQSDAEAPVVTVQDVLYGGARLQGKFDVLASRSHLPPHYYYVFNCEVRTTQRVVSKKKKNRKTARS</sequence>
<dbReference type="PANTHER" id="PTHR33377:SF111">
    <property type="entry name" value="OS01G0355700 PROTEIN"/>
    <property type="match status" value="1"/>
</dbReference>
<evidence type="ECO:0008006" key="3">
    <source>
        <dbReference type="Google" id="ProtNLM"/>
    </source>
</evidence>
<comment type="caution">
    <text evidence="1">The sequence shown here is derived from an EMBL/GenBank/DDBJ whole genome shotgun (WGS) entry which is preliminary data.</text>
</comment>
<name>A0AAD8VTL4_LOLMU</name>
<accession>A0AAD8VTL4</accession>
<organism evidence="1 2">
    <name type="scientific">Lolium multiflorum</name>
    <name type="common">Italian ryegrass</name>
    <name type="synonym">Lolium perenne subsp. multiflorum</name>
    <dbReference type="NCBI Taxonomy" id="4521"/>
    <lineage>
        <taxon>Eukaryota</taxon>
        <taxon>Viridiplantae</taxon>
        <taxon>Streptophyta</taxon>
        <taxon>Embryophyta</taxon>
        <taxon>Tracheophyta</taxon>
        <taxon>Spermatophyta</taxon>
        <taxon>Magnoliopsida</taxon>
        <taxon>Liliopsida</taxon>
        <taxon>Poales</taxon>
        <taxon>Poaceae</taxon>
        <taxon>BOP clade</taxon>
        <taxon>Pooideae</taxon>
        <taxon>Poodae</taxon>
        <taxon>Poeae</taxon>
        <taxon>Poeae Chloroplast Group 2 (Poeae type)</taxon>
        <taxon>Loliodinae</taxon>
        <taxon>Loliinae</taxon>
        <taxon>Lolium</taxon>
    </lineage>
</organism>
<reference evidence="1" key="1">
    <citation type="submission" date="2023-07" db="EMBL/GenBank/DDBJ databases">
        <title>A chromosome-level genome assembly of Lolium multiflorum.</title>
        <authorList>
            <person name="Chen Y."/>
            <person name="Copetti D."/>
            <person name="Kolliker R."/>
            <person name="Studer B."/>
        </authorList>
    </citation>
    <scope>NUCLEOTIDE SEQUENCE</scope>
    <source>
        <strain evidence="1">02402/16</strain>
        <tissue evidence="1">Leaf</tissue>
    </source>
</reference>
<dbReference type="Gene3D" id="3.40.50.300">
    <property type="entry name" value="P-loop containing nucleotide triphosphate hydrolases"/>
    <property type="match status" value="1"/>
</dbReference>
<evidence type="ECO:0000313" key="1">
    <source>
        <dbReference type="EMBL" id="KAK1617316.1"/>
    </source>
</evidence>
<proteinExistence type="predicted"/>
<protein>
    <recommendedName>
        <fullName evidence="3">NB-ARC domain-containing protein</fullName>
    </recommendedName>
</protein>
<gene>
    <name evidence="1" type="ORF">QYE76_022833</name>
</gene>
<evidence type="ECO:0000313" key="2">
    <source>
        <dbReference type="Proteomes" id="UP001231189"/>
    </source>
</evidence>
<dbReference type="PANTHER" id="PTHR33377">
    <property type="entry name" value="OS10G0134700 PROTEIN-RELATED"/>
    <property type="match status" value="1"/>
</dbReference>
<dbReference type="SUPFAM" id="SSF52540">
    <property type="entry name" value="P-loop containing nucleoside triphosphate hydrolases"/>
    <property type="match status" value="1"/>
</dbReference>
<dbReference type="AlphaFoldDB" id="A0AAD8VTL4"/>
<dbReference type="Proteomes" id="UP001231189">
    <property type="component" value="Unassembled WGS sequence"/>
</dbReference>
<dbReference type="GO" id="GO:0043531">
    <property type="term" value="F:ADP binding"/>
    <property type="evidence" value="ECO:0007669"/>
    <property type="project" value="InterPro"/>
</dbReference>